<dbReference type="Gene3D" id="3.30.2140.10">
    <property type="entry name" value="Arylamine N-acetyltransferase"/>
    <property type="match status" value="1"/>
</dbReference>
<dbReference type="GO" id="GO:0016407">
    <property type="term" value="F:acetyltransferase activity"/>
    <property type="evidence" value="ECO:0007669"/>
    <property type="project" value="InterPro"/>
</dbReference>
<dbReference type="Pfam" id="PF00797">
    <property type="entry name" value="Acetyltransf_2"/>
    <property type="match status" value="1"/>
</dbReference>
<organism evidence="3 4">
    <name type="scientific">Micromonospora citrea</name>
    <dbReference type="NCBI Taxonomy" id="47855"/>
    <lineage>
        <taxon>Bacteria</taxon>
        <taxon>Bacillati</taxon>
        <taxon>Actinomycetota</taxon>
        <taxon>Actinomycetes</taxon>
        <taxon>Micromonosporales</taxon>
        <taxon>Micromonosporaceae</taxon>
        <taxon>Micromonospora</taxon>
    </lineage>
</organism>
<dbReference type="STRING" id="47855.GA0070606_6149"/>
<reference evidence="4" key="1">
    <citation type="submission" date="2016-06" db="EMBL/GenBank/DDBJ databases">
        <authorList>
            <person name="Varghese N."/>
            <person name="Submissions Spin"/>
        </authorList>
    </citation>
    <scope>NUCLEOTIDE SEQUENCE [LARGE SCALE GENOMIC DNA]</scope>
    <source>
        <strain evidence="4">DSM 43903</strain>
    </source>
</reference>
<sequence>MEMTIDPMLRRIGYRGHVTVDMETLLALHRAWRHAVPYENLDIQLGRPISLDPNALFDKLVRRRRGGYCYEQNAGLATLLRLAGFQVTLVEAAVMRADRGETMWGNHNALLVDLDSQRWLADAGIGDGFVLPLPMQEGPHTQGDLTYRLERLDPDTWRFHHHPSGSIASYDFRLQPRQIADFAARSREMSTSPESPYVTTLMAARPVAKHTLLLLSRTLRRLGTDGRTRRTIGDAEEFARTLSTHFLVPLDDLGPDGVAHLWHKTTAQDDLWRARRQHP</sequence>
<dbReference type="PANTHER" id="PTHR11786:SF0">
    <property type="entry name" value="ARYLAMINE N-ACETYLTRANSFERASE 4-RELATED"/>
    <property type="match status" value="1"/>
</dbReference>
<dbReference type="Proteomes" id="UP000199001">
    <property type="component" value="Unassembled WGS sequence"/>
</dbReference>
<dbReference type="AlphaFoldDB" id="A0A1C6W1X8"/>
<proteinExistence type="inferred from homology"/>
<accession>A0A1C6W1X8</accession>
<keyword evidence="4" id="KW-1185">Reference proteome</keyword>
<dbReference type="EMBL" id="FMHZ01000002">
    <property type="protein sequence ID" value="SCL72516.1"/>
    <property type="molecule type" value="Genomic_DNA"/>
</dbReference>
<dbReference type="PANTHER" id="PTHR11786">
    <property type="entry name" value="N-HYDROXYARYLAMINE O-ACETYLTRANSFERASE"/>
    <property type="match status" value="1"/>
</dbReference>
<dbReference type="SUPFAM" id="SSF54001">
    <property type="entry name" value="Cysteine proteinases"/>
    <property type="match status" value="1"/>
</dbReference>
<name>A0A1C6W1X8_9ACTN</name>
<evidence type="ECO:0000313" key="4">
    <source>
        <dbReference type="Proteomes" id="UP000199001"/>
    </source>
</evidence>
<evidence type="ECO:0000256" key="2">
    <source>
        <dbReference type="RuleBase" id="RU003452"/>
    </source>
</evidence>
<dbReference type="Gene3D" id="2.40.128.150">
    <property type="entry name" value="Cysteine proteinases"/>
    <property type="match status" value="1"/>
</dbReference>
<gene>
    <name evidence="3" type="ORF">GA0070606_6149</name>
</gene>
<keyword evidence="3" id="KW-0808">Transferase</keyword>
<protein>
    <submittedName>
        <fullName evidence="3">N-hydroxyarylamine O-acetyltransferase</fullName>
    </submittedName>
</protein>
<dbReference type="PRINTS" id="PR01543">
    <property type="entry name" value="ANATRNSFRASE"/>
</dbReference>
<comment type="similarity">
    <text evidence="1 2">Belongs to the arylamine N-acetyltransferase family.</text>
</comment>
<evidence type="ECO:0000313" key="3">
    <source>
        <dbReference type="EMBL" id="SCL72516.1"/>
    </source>
</evidence>
<evidence type="ECO:0000256" key="1">
    <source>
        <dbReference type="ARBA" id="ARBA00006547"/>
    </source>
</evidence>
<dbReference type="InterPro" id="IPR038765">
    <property type="entry name" value="Papain-like_cys_pep_sf"/>
</dbReference>
<dbReference type="InterPro" id="IPR001447">
    <property type="entry name" value="Arylamine_N-AcTrfase"/>
</dbReference>